<sequence>MNKYLLMIVFAMIVSLFINVSSFASNGFSILGNKAQEAYEKGNYQKAIDFLSEMIEIARLKMGDSESTKLNEESWKVIKSWNGNGIKNTESFTIKSDEWRIKWTNKGMLFQIYVYPKDEDAFSFFDMAANTTEPCSDVSYFHKPGEYYLTISAIGNWSVAVEEK</sequence>
<dbReference type="KEGG" id="alam:RT761_02294"/>
<name>A0A7T1ANC6_ATRLM</name>
<gene>
    <name evidence="1" type="ORF">RT761_02294</name>
</gene>
<dbReference type="AlphaFoldDB" id="A0A7T1ANC6"/>
<dbReference type="EMBL" id="CP065383">
    <property type="protein sequence ID" value="QPM69066.1"/>
    <property type="molecule type" value="Genomic_DNA"/>
</dbReference>
<evidence type="ECO:0000313" key="2">
    <source>
        <dbReference type="Proteomes" id="UP000594463"/>
    </source>
</evidence>
<dbReference type="Proteomes" id="UP000594463">
    <property type="component" value="Chromosome"/>
</dbReference>
<protein>
    <submittedName>
        <fullName evidence="1">Uncharacterized protein</fullName>
    </submittedName>
</protein>
<keyword evidence="2" id="KW-1185">Reference proteome</keyword>
<reference evidence="1 2" key="1">
    <citation type="journal article" date="2021" name="Nat. Commun.">
        <title>Isolation of a member of the candidate phylum Atribacteria reveals a unique cell membrane structure.</title>
        <authorList>
            <person name="Taiki K."/>
            <person name="Nobu M.K."/>
            <person name="Kusada H."/>
            <person name="Meng X.-Y."/>
            <person name="Hosoki N."/>
            <person name="Uematsu K."/>
            <person name="Yoshioka H."/>
            <person name="Kamagata Y."/>
            <person name="Tamaki H."/>
        </authorList>
    </citation>
    <scope>NUCLEOTIDE SEQUENCE [LARGE SCALE GENOMIC DNA]</scope>
    <source>
        <strain evidence="1 2">RT761</strain>
    </source>
</reference>
<proteinExistence type="predicted"/>
<organism evidence="1 2">
    <name type="scientific">Atribacter laminatus</name>
    <dbReference type="NCBI Taxonomy" id="2847778"/>
    <lineage>
        <taxon>Bacteria</taxon>
        <taxon>Pseudomonadati</taxon>
        <taxon>Atribacterota</taxon>
        <taxon>Atribacteria</taxon>
        <taxon>Atribacterales</taxon>
        <taxon>Atribacteraceae</taxon>
        <taxon>Atribacter</taxon>
    </lineage>
</organism>
<dbReference type="RefSeq" id="WP_218111552.1">
    <property type="nucleotide sequence ID" value="NZ_CP065383.1"/>
</dbReference>
<accession>A0A7T1ANC6</accession>
<evidence type="ECO:0000313" key="1">
    <source>
        <dbReference type="EMBL" id="QPM69066.1"/>
    </source>
</evidence>